<evidence type="ECO:0000313" key="1">
    <source>
        <dbReference type="EMBL" id="AFY94970.1"/>
    </source>
</evidence>
<sequence length="40" mass="4214">MVLSAPRSGEGSPLFPLVLVVGFSWLANKPPEVADTFING</sequence>
<reference evidence="1 2" key="1">
    <citation type="submission" date="2012-05" db="EMBL/GenBank/DDBJ databases">
        <title>Finished chromosome of genome of Chamaesiphon sp. PCC 6605.</title>
        <authorList>
            <consortium name="US DOE Joint Genome Institute"/>
            <person name="Gugger M."/>
            <person name="Coursin T."/>
            <person name="Rippka R."/>
            <person name="Tandeau De Marsac N."/>
            <person name="Huntemann M."/>
            <person name="Wei C.-L."/>
            <person name="Han J."/>
            <person name="Detter J.C."/>
            <person name="Han C."/>
            <person name="Tapia R."/>
            <person name="Chen A."/>
            <person name="Kyrpides N."/>
            <person name="Mavromatis K."/>
            <person name="Markowitz V."/>
            <person name="Szeto E."/>
            <person name="Ivanova N."/>
            <person name="Pagani I."/>
            <person name="Pati A."/>
            <person name="Goodwin L."/>
            <person name="Nordberg H.P."/>
            <person name="Cantor M.N."/>
            <person name="Hua S.X."/>
            <person name="Woyke T."/>
            <person name="Kerfeld C.A."/>
        </authorList>
    </citation>
    <scope>NUCLEOTIDE SEQUENCE [LARGE SCALE GENOMIC DNA]</scope>
    <source>
        <strain evidence="2">ATCC 27169 / PCC 6605</strain>
    </source>
</reference>
<dbReference type="KEGG" id="cmp:Cha6605_4008"/>
<protein>
    <submittedName>
        <fullName evidence="1">Uncharacterized protein</fullName>
    </submittedName>
</protein>
<accession>K9UJH1</accession>
<dbReference type="HOGENOM" id="CLU_3286910_0_0_3"/>
<dbReference type="Proteomes" id="UP000010366">
    <property type="component" value="Chromosome"/>
</dbReference>
<proteinExistence type="predicted"/>
<gene>
    <name evidence="1" type="ORF">Cha6605_4008</name>
</gene>
<name>K9UJH1_CHAP6</name>
<organism evidence="1 2">
    <name type="scientific">Chamaesiphon minutus (strain ATCC 27169 / PCC 6605)</name>
    <dbReference type="NCBI Taxonomy" id="1173020"/>
    <lineage>
        <taxon>Bacteria</taxon>
        <taxon>Bacillati</taxon>
        <taxon>Cyanobacteriota</taxon>
        <taxon>Cyanophyceae</taxon>
        <taxon>Gomontiellales</taxon>
        <taxon>Chamaesiphonaceae</taxon>
        <taxon>Chamaesiphon</taxon>
    </lineage>
</organism>
<dbReference type="AlphaFoldDB" id="K9UJH1"/>
<evidence type="ECO:0000313" key="2">
    <source>
        <dbReference type="Proteomes" id="UP000010366"/>
    </source>
</evidence>
<dbReference type="STRING" id="1173020.Cha6605_4008"/>
<keyword evidence="2" id="KW-1185">Reference proteome</keyword>
<dbReference type="EMBL" id="CP003600">
    <property type="protein sequence ID" value="AFY94970.1"/>
    <property type="molecule type" value="Genomic_DNA"/>
</dbReference>